<reference evidence="1 2" key="1">
    <citation type="journal article" date="2019" name="Antonie Van Leeuwenhoek">
        <title>Description of 'Ca. Methylobacter oryzae' KRF1, a novel species from the environmentally important Methylobacter clade 2.</title>
        <authorList>
            <person name="Khatri K."/>
            <person name="Mohite J.A."/>
            <person name="Pandit P.S."/>
            <person name="Bahulikar R."/>
            <person name="Rahalkar M.C."/>
        </authorList>
    </citation>
    <scope>NUCLEOTIDE SEQUENCE [LARGE SCALE GENOMIC DNA]</scope>
    <source>
        <strain evidence="1 2">KRF1</strain>
    </source>
</reference>
<dbReference type="Proteomes" id="UP000733744">
    <property type="component" value="Unassembled WGS sequence"/>
</dbReference>
<evidence type="ECO:0000313" key="2">
    <source>
        <dbReference type="Proteomes" id="UP000733744"/>
    </source>
</evidence>
<name>A0ABY3C650_9GAMM</name>
<comment type="caution">
    <text evidence="1">The sequence shown here is derived from an EMBL/GenBank/DDBJ whole genome shotgun (WGS) entry which is preliminary data.</text>
</comment>
<gene>
    <name evidence="1" type="ORF">EKO24_019820</name>
</gene>
<proteinExistence type="predicted"/>
<organism evidence="1 2">
    <name type="scientific">Candidatus Methylobacter oryzae</name>
    <dbReference type="NCBI Taxonomy" id="2497749"/>
    <lineage>
        <taxon>Bacteria</taxon>
        <taxon>Pseudomonadati</taxon>
        <taxon>Pseudomonadota</taxon>
        <taxon>Gammaproteobacteria</taxon>
        <taxon>Methylococcales</taxon>
        <taxon>Methylococcaceae</taxon>
        <taxon>Methylobacter</taxon>
    </lineage>
</organism>
<keyword evidence="2" id="KW-1185">Reference proteome</keyword>
<evidence type="ECO:0000313" key="1">
    <source>
        <dbReference type="EMBL" id="TRW90285.1"/>
    </source>
</evidence>
<protein>
    <submittedName>
        <fullName evidence="1">Uncharacterized protein</fullName>
    </submittedName>
</protein>
<accession>A0ABY3C650</accession>
<dbReference type="RefSeq" id="WP_127029807.1">
    <property type="nucleotide sequence ID" value="NZ_RYFG02000119.1"/>
</dbReference>
<sequence>MSALDELRRKADEKKAAELQEKLISEQLEATYQSKLLPKMQLFYDTLNETINHLSFLEEPIIAKNYSSRYPQFGDLLQTNYKINTDGRSGLASYDRLMEINLSFVCEGKGDFTYPVISKYLIEHEVSFLQANRLNFDWKFLMPKDGKACANFTVKRNVPVRFRIEVLYELSQLKLTIQNHQNLETYSKDFSPEQLDDHFLDALLNYFLRKDSRLLVKFGELSAEHKTAIKSAIHKNLYNFQQEQAQLLEKIKFEDNPKPQQVTSGKIEFVKNLFSKFHK</sequence>
<dbReference type="EMBL" id="RYFG02000119">
    <property type="protein sequence ID" value="TRW90285.1"/>
    <property type="molecule type" value="Genomic_DNA"/>
</dbReference>